<keyword evidence="28" id="KW-1185">Reference proteome</keyword>
<dbReference type="SUPFAM" id="SSF55124">
    <property type="entry name" value="Nitrite/Sulfite reductase N-terminal domain-like"/>
    <property type="match status" value="1"/>
</dbReference>
<dbReference type="AlphaFoldDB" id="A0A2A9E5Q3"/>
<evidence type="ECO:0000256" key="7">
    <source>
        <dbReference type="ARBA" id="ARBA00022617"/>
    </source>
</evidence>
<dbReference type="InterPro" id="IPR023753">
    <property type="entry name" value="FAD/NAD-binding_dom"/>
</dbReference>
<evidence type="ECO:0000256" key="11">
    <source>
        <dbReference type="ARBA" id="ARBA00022784"/>
    </source>
</evidence>
<dbReference type="CDD" id="cd19944">
    <property type="entry name" value="NirB_Fer2_BFD-like_2"/>
    <property type="match status" value="1"/>
</dbReference>
<comment type="caution">
    <text evidence="27">The sequence shown here is derived from an EMBL/GenBank/DDBJ whole genome shotgun (WGS) entry which is preliminary data.</text>
</comment>
<dbReference type="InterPro" id="IPR017121">
    <property type="entry name" value="Nitrite_Rdtase_lsu"/>
</dbReference>
<keyword evidence="7 20" id="KW-0349">Heme</keyword>
<dbReference type="InterPro" id="IPR036188">
    <property type="entry name" value="FAD/NAD-bd_sf"/>
</dbReference>
<dbReference type="InterPro" id="IPR016156">
    <property type="entry name" value="FAD/NAD-linked_Rdtase_dimer_sf"/>
</dbReference>
<dbReference type="InterPro" id="IPR041854">
    <property type="entry name" value="BFD-like_2Fe2S-bd_dom_sf"/>
</dbReference>
<dbReference type="InterPro" id="IPR041575">
    <property type="entry name" value="Rubredoxin_C"/>
</dbReference>
<keyword evidence="14 20" id="KW-0408">Iron</keyword>
<evidence type="ECO:0000256" key="4">
    <source>
        <dbReference type="ARBA" id="ARBA00010429"/>
    </source>
</evidence>
<organism evidence="27 28">
    <name type="scientific">Sanguibacter antarcticus</name>
    <dbReference type="NCBI Taxonomy" id="372484"/>
    <lineage>
        <taxon>Bacteria</taxon>
        <taxon>Bacillati</taxon>
        <taxon>Actinomycetota</taxon>
        <taxon>Actinomycetes</taxon>
        <taxon>Micrococcales</taxon>
        <taxon>Sanguibacteraceae</taxon>
        <taxon>Sanguibacter</taxon>
    </lineage>
</organism>
<dbReference type="SUPFAM" id="SSF51905">
    <property type="entry name" value="FAD/NAD(P)-binding domain"/>
    <property type="match status" value="2"/>
</dbReference>
<evidence type="ECO:0000256" key="19">
    <source>
        <dbReference type="PIRNR" id="PIRNR037149"/>
    </source>
</evidence>
<accession>A0A2A9E5Q3</accession>
<evidence type="ECO:0000259" key="24">
    <source>
        <dbReference type="Pfam" id="PF04324"/>
    </source>
</evidence>
<evidence type="ECO:0000256" key="15">
    <source>
        <dbReference type="ARBA" id="ARBA00023014"/>
    </source>
</evidence>
<evidence type="ECO:0000256" key="20">
    <source>
        <dbReference type="PIRSR" id="PIRSR037149-1"/>
    </source>
</evidence>
<dbReference type="InterPro" id="IPR006067">
    <property type="entry name" value="NO2/SO3_Rdtase_4Fe4S_dom"/>
</dbReference>
<dbReference type="PIRSF" id="PIRSF037149">
    <property type="entry name" value="NirB"/>
    <property type="match status" value="1"/>
</dbReference>
<dbReference type="InterPro" id="IPR012744">
    <property type="entry name" value="Nitri_red_NirB"/>
</dbReference>
<evidence type="ECO:0000259" key="22">
    <source>
        <dbReference type="Pfam" id="PF01077"/>
    </source>
</evidence>
<dbReference type="GO" id="GO:0050660">
    <property type="term" value="F:flavin adenine dinucleotide binding"/>
    <property type="evidence" value="ECO:0007669"/>
    <property type="project" value="UniProtKB-UniRule"/>
</dbReference>
<dbReference type="InterPro" id="IPR006066">
    <property type="entry name" value="NO2/SO3_Rdtase_FeS/sirohaem_BS"/>
</dbReference>
<evidence type="ECO:0000256" key="14">
    <source>
        <dbReference type="ARBA" id="ARBA00023004"/>
    </source>
</evidence>
<keyword evidence="15 20" id="KW-0411">Iron-sulfur</keyword>
<dbReference type="PRINTS" id="PR00368">
    <property type="entry name" value="FADPNR"/>
</dbReference>
<dbReference type="Pfam" id="PF04324">
    <property type="entry name" value="Fer2_BFD"/>
    <property type="match status" value="1"/>
</dbReference>
<dbReference type="SUPFAM" id="SSF56014">
    <property type="entry name" value="Nitrite and sulphite reductase 4Fe-4S domain-like"/>
    <property type="match status" value="1"/>
</dbReference>
<keyword evidence="11" id="KW-0883">Thioether bond</keyword>
<dbReference type="PROSITE" id="PS00365">
    <property type="entry name" value="NIR_SIR"/>
    <property type="match status" value="1"/>
</dbReference>
<comment type="catalytic activity">
    <reaction evidence="18">
        <text>hydrogen sulfide + 6 oxidized [2Fe-2S]-[ferredoxin] + 3 H2O = sulfite + 6 reduced [2Fe-2S]-[ferredoxin] + 7 H(+)</text>
        <dbReference type="Rhea" id="RHEA:23132"/>
        <dbReference type="Rhea" id="RHEA-COMP:10000"/>
        <dbReference type="Rhea" id="RHEA-COMP:10001"/>
        <dbReference type="ChEBI" id="CHEBI:15377"/>
        <dbReference type="ChEBI" id="CHEBI:15378"/>
        <dbReference type="ChEBI" id="CHEBI:17359"/>
        <dbReference type="ChEBI" id="CHEBI:29919"/>
        <dbReference type="ChEBI" id="CHEBI:33737"/>
        <dbReference type="ChEBI" id="CHEBI:33738"/>
        <dbReference type="EC" id="1.8.7.1"/>
    </reaction>
</comment>
<feature type="domain" description="FAD/NAD(P)-binding" evidence="25">
    <location>
        <begin position="23"/>
        <end position="326"/>
    </location>
</feature>
<evidence type="ECO:0000256" key="10">
    <source>
        <dbReference type="ARBA" id="ARBA00022723"/>
    </source>
</evidence>
<dbReference type="PANTHER" id="PTHR43809">
    <property type="entry name" value="NITRITE REDUCTASE (NADH) LARGE SUBUNIT"/>
    <property type="match status" value="1"/>
</dbReference>
<evidence type="ECO:0000256" key="1">
    <source>
        <dbReference type="ARBA" id="ARBA00001974"/>
    </source>
</evidence>
<evidence type="ECO:0000259" key="26">
    <source>
        <dbReference type="Pfam" id="PF18267"/>
    </source>
</evidence>
<dbReference type="Pfam" id="PF03460">
    <property type="entry name" value="NIR_SIR_ferr"/>
    <property type="match status" value="1"/>
</dbReference>
<dbReference type="GO" id="GO:0050311">
    <property type="term" value="F:sulfite reductase (ferredoxin) activity"/>
    <property type="evidence" value="ECO:0007669"/>
    <property type="project" value="UniProtKB-EC"/>
</dbReference>
<dbReference type="Pfam" id="PF07992">
    <property type="entry name" value="Pyr_redox_2"/>
    <property type="match status" value="1"/>
</dbReference>
<comment type="function">
    <text evidence="2">Catalyzes the reduction of sulfite to sulfide, a step in the biosynthesis of sulfur-containing amino acids and cofactors.</text>
</comment>
<sequence>METQTTQRQTADLPSGRARALREIVVVGAGMVAHRFVEALCERDPEGDWHVTVLGDEGRLPYDRVALTSFFSGVSPTDLTLGGADGGPTLASDPRVTVLPDARATAVHRGSRTVTSAHGVHPYDSLVLATGSTAAVPPFEGTDLPGVFVYRTLDDVAALQAWVSARTEHLARTGDDRPLRGAVVGGGLLGLEAAGALRALGAQSTVVEFADRLMALQVDAGGGESLRRLITGLGIDVRTSTATSALLTDEPVFADPTLTRGAPVSRMRFASGDEIDVDVVVLATGIRPRDELAWAAGLERGPRGGVVVDSTCRTADPDVWAIGEVACIEGGCVGLVAPGNTMAEIVADQLLGGDSQYAGTDLSTKLKLLGVDVASFGDAFATTPGALEVVYADPIGGTYKKLVMSDDAKVLLGGVLVGDASAYASLRPMVGRELGADPAAYLVPEGAGGGVPSTDLPDDVVVCSCNNVTAGTVRQSVKDGAASMGEVKACTKAGATCGSCIPLVSKIVDVELRRSGVVVSKALCEHFGMSRSQLFDAVRVTGLRTFSEIIARHGSTVPLSADDTSRGCIICKPVVASILSSLDLGHVLDEDQGHLQDTNDHLMANMQKDGSYSVIPRVPGGEITPEKLLTIAEVARDYGLYTRITGGQRIAMFGARIEQLPDIWRRLVDAGFESGQAYGKSLRTVKSCVGSTWCRFGVQDSAALAIKLEMRYRGVRSPHKFKVGVSGCARECAEARGKDIGVIATLKGWNLYVGGNGGFTPRHADLLAEDLSEAELYQAIDRFLMYYIRTAERLQRTAAWVQEVDGGLDGVKQVIFEDSLGICSDLDAAMSTHVERYEDEWASTLEDPEKLSRFASFVNAPKEADPDLAYIPVRGQVRPAAADERTSETIARTPLGARP</sequence>
<dbReference type="Pfam" id="PF01077">
    <property type="entry name" value="NIR_SIR"/>
    <property type="match status" value="1"/>
</dbReference>
<dbReference type="Gene3D" id="3.30.413.10">
    <property type="entry name" value="Sulfite Reductase Hemoprotein, domain 1"/>
    <property type="match status" value="1"/>
</dbReference>
<dbReference type="NCBIfam" id="TIGR02374">
    <property type="entry name" value="nitri_red_nirB"/>
    <property type="match status" value="1"/>
</dbReference>
<comment type="pathway">
    <text evidence="3">Nitrogen metabolism; nitrate reduction (assimilation).</text>
</comment>
<feature type="domain" description="NADH-rubredoxin oxidoreductase C-terminal" evidence="26">
    <location>
        <begin position="363"/>
        <end position="428"/>
    </location>
</feature>
<feature type="binding site" evidence="20">
    <location>
        <position position="694"/>
    </location>
    <ligand>
        <name>[4Fe-4S] cluster</name>
        <dbReference type="ChEBI" id="CHEBI:49883"/>
    </ligand>
</feature>
<keyword evidence="9" id="KW-0001">2Fe-2S</keyword>
<keyword evidence="10 20" id="KW-0479">Metal-binding</keyword>
<dbReference type="PANTHER" id="PTHR43809:SF1">
    <property type="entry name" value="NITRITE REDUCTASE (NADH) LARGE SUBUNIT"/>
    <property type="match status" value="1"/>
</dbReference>
<feature type="domain" description="BFD-like [2Fe-2S]-binding" evidence="24">
    <location>
        <begin position="461"/>
        <end position="508"/>
    </location>
</feature>
<dbReference type="GO" id="GO:0042128">
    <property type="term" value="P:nitrate assimilation"/>
    <property type="evidence" value="ECO:0007669"/>
    <property type="project" value="UniProtKB-UniRule"/>
</dbReference>
<keyword evidence="12 19" id="KW-0274">FAD</keyword>
<comment type="cofactor">
    <cofactor evidence="20">
        <name>siroheme</name>
        <dbReference type="ChEBI" id="CHEBI:60052"/>
    </cofactor>
    <text evidence="20">Binds 1 siroheme per subunit.</text>
</comment>
<comment type="cofactor">
    <cofactor evidence="1 19">
        <name>FAD</name>
        <dbReference type="ChEBI" id="CHEBI:57692"/>
    </cofactor>
</comment>
<dbReference type="InterPro" id="IPR045854">
    <property type="entry name" value="NO2/SO3_Rdtase_4Fe4S_sf"/>
</dbReference>
<evidence type="ECO:0000256" key="5">
    <source>
        <dbReference type="ARBA" id="ARBA00012353"/>
    </source>
</evidence>
<dbReference type="GO" id="GO:0098809">
    <property type="term" value="F:nitrite reductase activity"/>
    <property type="evidence" value="ECO:0007669"/>
    <property type="project" value="InterPro"/>
</dbReference>
<name>A0A2A9E5Q3_9MICO</name>
<dbReference type="InterPro" id="IPR036136">
    <property type="entry name" value="Nit/Sulf_reduc_fer-like_dom_sf"/>
</dbReference>
<keyword evidence="16 19" id="KW-0534">Nitrate assimilation</keyword>
<dbReference type="GO" id="GO:0051537">
    <property type="term" value="F:2 iron, 2 sulfur cluster binding"/>
    <property type="evidence" value="ECO:0007669"/>
    <property type="project" value="UniProtKB-KW"/>
</dbReference>
<dbReference type="Gene3D" id="1.10.10.1100">
    <property type="entry name" value="BFD-like [2Fe-2S]-binding domain"/>
    <property type="match status" value="1"/>
</dbReference>
<dbReference type="NCBIfam" id="NF011565">
    <property type="entry name" value="PRK14989.1"/>
    <property type="match status" value="1"/>
</dbReference>
<feature type="binding site" evidence="20">
    <location>
        <position position="728"/>
    </location>
    <ligand>
        <name>[4Fe-4S] cluster</name>
        <dbReference type="ChEBI" id="CHEBI:49883"/>
    </ligand>
</feature>
<feature type="binding site" evidence="20">
    <location>
        <position position="688"/>
    </location>
    <ligand>
        <name>[4Fe-4S] cluster</name>
        <dbReference type="ChEBI" id="CHEBI:49883"/>
    </ligand>
</feature>
<evidence type="ECO:0000256" key="6">
    <source>
        <dbReference type="ARBA" id="ARBA00022485"/>
    </source>
</evidence>
<feature type="domain" description="Nitrite/sulphite reductase 4Fe-4S" evidence="22">
    <location>
        <begin position="679"/>
        <end position="811"/>
    </location>
</feature>
<evidence type="ECO:0000256" key="21">
    <source>
        <dbReference type="SAM" id="MobiDB-lite"/>
    </source>
</evidence>
<dbReference type="GO" id="GO:0046872">
    <property type="term" value="F:metal ion binding"/>
    <property type="evidence" value="ECO:0007669"/>
    <property type="project" value="UniProtKB-KW"/>
</dbReference>
<dbReference type="FunFam" id="3.30.413.10:FF:000007">
    <property type="entry name" value="Nitrite reductase [NAD(P)H] large subunit"/>
    <property type="match status" value="1"/>
</dbReference>
<evidence type="ECO:0000256" key="12">
    <source>
        <dbReference type="ARBA" id="ARBA00022827"/>
    </source>
</evidence>
<evidence type="ECO:0000256" key="9">
    <source>
        <dbReference type="ARBA" id="ARBA00022714"/>
    </source>
</evidence>
<keyword evidence="6 20" id="KW-0004">4Fe-4S</keyword>
<dbReference type="PRINTS" id="PR00411">
    <property type="entry name" value="PNDRDTASEI"/>
</dbReference>
<keyword evidence="13" id="KW-0560">Oxidoreductase</keyword>
<evidence type="ECO:0000256" key="16">
    <source>
        <dbReference type="ARBA" id="ARBA00023063"/>
    </source>
</evidence>
<dbReference type="UniPathway" id="UPA00653"/>
<comment type="similarity">
    <text evidence="4">Belongs to the nitrite and sulfite reductase 4Fe-4S domain family.</text>
</comment>
<evidence type="ECO:0000256" key="18">
    <source>
        <dbReference type="ARBA" id="ARBA00049518"/>
    </source>
</evidence>
<feature type="domain" description="Nitrite/Sulfite reductase ferredoxin-like" evidence="23">
    <location>
        <begin position="607"/>
        <end position="668"/>
    </location>
</feature>
<dbReference type="InterPro" id="IPR007419">
    <property type="entry name" value="BFD-like_2Fe2S-bd_dom"/>
</dbReference>
<comment type="cofactor">
    <cofactor evidence="17">
        <name>[2Fe-2S] cluster</name>
        <dbReference type="ChEBI" id="CHEBI:190135"/>
    </cofactor>
</comment>
<protein>
    <recommendedName>
        <fullName evidence="5">assimilatory sulfite reductase (ferredoxin)</fullName>
        <ecNumber evidence="5">1.8.7.1</ecNumber>
    </recommendedName>
</protein>
<dbReference type="EC" id="1.8.7.1" evidence="5"/>
<evidence type="ECO:0000256" key="13">
    <source>
        <dbReference type="ARBA" id="ARBA00023002"/>
    </source>
</evidence>
<dbReference type="PRINTS" id="PR00397">
    <property type="entry name" value="SIROHAEM"/>
</dbReference>
<evidence type="ECO:0000256" key="3">
    <source>
        <dbReference type="ARBA" id="ARBA00005096"/>
    </source>
</evidence>
<feature type="region of interest" description="Disordered" evidence="21">
    <location>
        <begin position="879"/>
        <end position="899"/>
    </location>
</feature>
<evidence type="ECO:0000313" key="27">
    <source>
        <dbReference type="EMBL" id="PFG34288.1"/>
    </source>
</evidence>
<dbReference type="InterPro" id="IPR052034">
    <property type="entry name" value="NasD-like"/>
</dbReference>
<dbReference type="Pfam" id="PF18267">
    <property type="entry name" value="Rubredoxin_C"/>
    <property type="match status" value="1"/>
</dbReference>
<dbReference type="Gene3D" id="3.30.390.30">
    <property type="match status" value="1"/>
</dbReference>
<dbReference type="EMBL" id="PDJG01000001">
    <property type="protein sequence ID" value="PFG34288.1"/>
    <property type="molecule type" value="Genomic_DNA"/>
</dbReference>
<evidence type="ECO:0000256" key="17">
    <source>
        <dbReference type="ARBA" id="ARBA00034078"/>
    </source>
</evidence>
<keyword evidence="8 19" id="KW-0285">Flavoprotein</keyword>
<evidence type="ECO:0000259" key="23">
    <source>
        <dbReference type="Pfam" id="PF03460"/>
    </source>
</evidence>
<dbReference type="InterPro" id="IPR005117">
    <property type="entry name" value="NiRdtase/SiRdtase_haem-b_fer"/>
</dbReference>
<gene>
    <name evidence="27" type="ORF">ATL42_2194</name>
</gene>
<dbReference type="GO" id="GO:0020037">
    <property type="term" value="F:heme binding"/>
    <property type="evidence" value="ECO:0007669"/>
    <property type="project" value="InterPro"/>
</dbReference>
<reference evidence="27 28" key="1">
    <citation type="submission" date="2017-10" db="EMBL/GenBank/DDBJ databases">
        <title>Sequencing the genomes of 1000 actinobacteria strains.</title>
        <authorList>
            <person name="Klenk H.-P."/>
        </authorList>
    </citation>
    <scope>NUCLEOTIDE SEQUENCE [LARGE SCALE GENOMIC DNA]</scope>
    <source>
        <strain evidence="27 28">DSM 18966</strain>
    </source>
</reference>
<evidence type="ECO:0000256" key="8">
    <source>
        <dbReference type="ARBA" id="ARBA00022630"/>
    </source>
</evidence>
<comment type="cofactor">
    <cofactor evidence="20">
        <name>[4Fe-4S] cluster</name>
        <dbReference type="ChEBI" id="CHEBI:49883"/>
    </cofactor>
    <text evidence="20">Binds 1 [4Fe-4S] cluster per subunit.</text>
</comment>
<evidence type="ECO:0000256" key="2">
    <source>
        <dbReference type="ARBA" id="ARBA00003247"/>
    </source>
</evidence>
<dbReference type="Proteomes" id="UP000225548">
    <property type="component" value="Unassembled WGS sequence"/>
</dbReference>
<evidence type="ECO:0000259" key="25">
    <source>
        <dbReference type="Pfam" id="PF07992"/>
    </source>
</evidence>
<evidence type="ECO:0000313" key="28">
    <source>
        <dbReference type="Proteomes" id="UP000225548"/>
    </source>
</evidence>
<dbReference type="GO" id="GO:0051539">
    <property type="term" value="F:4 iron, 4 sulfur cluster binding"/>
    <property type="evidence" value="ECO:0007669"/>
    <property type="project" value="UniProtKB-KW"/>
</dbReference>
<feature type="binding site" evidence="20">
    <location>
        <position position="732"/>
    </location>
    <ligand>
        <name>[4Fe-4S] cluster</name>
        <dbReference type="ChEBI" id="CHEBI:49883"/>
    </ligand>
</feature>
<dbReference type="GO" id="GO:0050661">
    <property type="term" value="F:NADP binding"/>
    <property type="evidence" value="ECO:0007669"/>
    <property type="project" value="UniProtKB-UniRule"/>
</dbReference>
<feature type="binding site" description="axial binding residue" evidence="20">
    <location>
        <position position="732"/>
    </location>
    <ligand>
        <name>siroheme</name>
        <dbReference type="ChEBI" id="CHEBI:60052"/>
    </ligand>
    <ligandPart>
        <name>Fe</name>
        <dbReference type="ChEBI" id="CHEBI:18248"/>
    </ligandPart>
</feature>
<dbReference type="Gene3D" id="3.50.50.60">
    <property type="entry name" value="FAD/NAD(P)-binding domain"/>
    <property type="match status" value="2"/>
</dbReference>
<proteinExistence type="inferred from homology"/>